<evidence type="ECO:0000259" key="1">
    <source>
        <dbReference type="PROSITE" id="PS51819"/>
    </source>
</evidence>
<reference evidence="2" key="1">
    <citation type="submission" date="2019-11" db="EMBL/GenBank/DDBJ databases">
        <title>Microbial mats filling the niche in hypersaline microbial mats.</title>
        <authorList>
            <person name="Wong H.L."/>
            <person name="Macleod F.I."/>
            <person name="White R.A. III"/>
            <person name="Burns B.P."/>
        </authorList>
    </citation>
    <scope>NUCLEOTIDE SEQUENCE</scope>
    <source>
        <strain evidence="2">Bin_327</strain>
    </source>
</reference>
<comment type="caution">
    <text evidence="2">The sequence shown here is derived from an EMBL/GenBank/DDBJ whole genome shotgun (WGS) entry which is preliminary data.</text>
</comment>
<name>A0A9D5QBX0_UNCW3</name>
<proteinExistence type="predicted"/>
<dbReference type="InterPro" id="IPR037523">
    <property type="entry name" value="VOC_core"/>
</dbReference>
<gene>
    <name evidence="2" type="ORF">GF359_02415</name>
</gene>
<protein>
    <submittedName>
        <fullName evidence="2">VOC family protein</fullName>
    </submittedName>
</protein>
<dbReference type="InterPro" id="IPR029068">
    <property type="entry name" value="Glyas_Bleomycin-R_OHBP_Dase"/>
</dbReference>
<dbReference type="PANTHER" id="PTHR33993:SF2">
    <property type="entry name" value="VOC DOMAIN-CONTAINING PROTEIN"/>
    <property type="match status" value="1"/>
</dbReference>
<feature type="domain" description="VOC" evidence="1">
    <location>
        <begin position="3"/>
        <end position="114"/>
    </location>
</feature>
<evidence type="ECO:0000313" key="3">
    <source>
        <dbReference type="Proteomes" id="UP000630660"/>
    </source>
</evidence>
<evidence type="ECO:0000313" key="2">
    <source>
        <dbReference type="EMBL" id="MBD3364048.1"/>
    </source>
</evidence>
<dbReference type="Proteomes" id="UP000630660">
    <property type="component" value="Unassembled WGS sequence"/>
</dbReference>
<dbReference type="InterPro" id="IPR041581">
    <property type="entry name" value="Glyoxalase_6"/>
</dbReference>
<dbReference type="EMBL" id="WJKJ01000073">
    <property type="protein sequence ID" value="MBD3364048.1"/>
    <property type="molecule type" value="Genomic_DNA"/>
</dbReference>
<dbReference type="Pfam" id="PF18029">
    <property type="entry name" value="Glyoxalase_6"/>
    <property type="match status" value="1"/>
</dbReference>
<dbReference type="PROSITE" id="PS51819">
    <property type="entry name" value="VOC"/>
    <property type="match status" value="1"/>
</dbReference>
<dbReference type="Gene3D" id="3.10.180.10">
    <property type="entry name" value="2,3-Dihydroxybiphenyl 1,2-Dioxygenase, domain 1"/>
    <property type="match status" value="1"/>
</dbReference>
<sequence>MPRVNYFEMQALDPERAAEFYTRVFGWDIKKWDGPADYWLINTGEGEGIDGGMAKGQTGAGTILSIDVDSVDDYTKKITGAGGNVIKPKQALPGSGWLALCEDTEGNTFYIMENDPDAG</sequence>
<dbReference type="InterPro" id="IPR052164">
    <property type="entry name" value="Anthracycline_SecMetBiosynth"/>
</dbReference>
<dbReference type="CDD" id="cd07247">
    <property type="entry name" value="SgaA_N_like"/>
    <property type="match status" value="1"/>
</dbReference>
<dbReference type="SUPFAM" id="SSF54593">
    <property type="entry name" value="Glyoxalase/Bleomycin resistance protein/Dihydroxybiphenyl dioxygenase"/>
    <property type="match status" value="1"/>
</dbReference>
<accession>A0A9D5QBX0</accession>
<dbReference type="AlphaFoldDB" id="A0A9D5QBX0"/>
<organism evidence="2 3">
    <name type="scientific">candidate division WOR-3 bacterium</name>
    <dbReference type="NCBI Taxonomy" id="2052148"/>
    <lineage>
        <taxon>Bacteria</taxon>
        <taxon>Bacteria division WOR-3</taxon>
    </lineage>
</organism>
<dbReference type="PANTHER" id="PTHR33993">
    <property type="entry name" value="GLYOXALASE-RELATED"/>
    <property type="match status" value="1"/>
</dbReference>